<comment type="similarity">
    <text evidence="8">Belongs to the LRRC3 family.</text>
</comment>
<dbReference type="PANTHER" id="PTHR24369:SF170">
    <property type="entry name" value="LEUCINE-RICH REPEAT-CONTAINING PROTEIN 3"/>
    <property type="match status" value="1"/>
</dbReference>
<keyword evidence="7 10" id="KW-0472">Membrane</keyword>
<evidence type="ECO:0000259" key="11">
    <source>
        <dbReference type="SMART" id="SM00013"/>
    </source>
</evidence>
<evidence type="ECO:0000256" key="3">
    <source>
        <dbReference type="ARBA" id="ARBA00022692"/>
    </source>
</evidence>
<evidence type="ECO:0000256" key="10">
    <source>
        <dbReference type="SAM" id="Phobius"/>
    </source>
</evidence>
<comment type="subcellular location">
    <subcellularLocation>
        <location evidence="1">Membrane</location>
        <topology evidence="1">Single-pass membrane protein</topology>
    </subcellularLocation>
</comment>
<keyword evidence="3 10" id="KW-0812">Transmembrane</keyword>
<proteinExistence type="inferred from homology"/>
<keyword evidence="6 10" id="KW-1133">Transmembrane helix</keyword>
<dbReference type="Gene3D" id="3.80.10.10">
    <property type="entry name" value="Ribonuclease Inhibitor"/>
    <property type="match status" value="1"/>
</dbReference>
<protein>
    <recommendedName>
        <fullName evidence="9">Leucine-rich repeat-containing protein 3</fullName>
    </recommendedName>
</protein>
<feature type="domain" description="LRRNT" evidence="11">
    <location>
        <begin position="31"/>
        <end position="67"/>
    </location>
</feature>
<dbReference type="Pfam" id="PF01462">
    <property type="entry name" value="LRRNT"/>
    <property type="match status" value="1"/>
</dbReference>
<dbReference type="PANTHER" id="PTHR24369">
    <property type="entry name" value="ANTIGEN BSP, PUTATIVE-RELATED"/>
    <property type="match status" value="1"/>
</dbReference>
<reference evidence="12" key="1">
    <citation type="submission" date="2023-07" db="EMBL/GenBank/DDBJ databases">
        <authorList>
            <person name="Stuckert A."/>
        </authorList>
    </citation>
    <scope>NUCLEOTIDE SEQUENCE</scope>
</reference>
<dbReference type="PROSITE" id="PS51450">
    <property type="entry name" value="LRR"/>
    <property type="match status" value="2"/>
</dbReference>
<dbReference type="InterPro" id="IPR032675">
    <property type="entry name" value="LRR_dom_sf"/>
</dbReference>
<dbReference type="SMART" id="SM00013">
    <property type="entry name" value="LRRNT"/>
    <property type="match status" value="1"/>
</dbReference>
<evidence type="ECO:0000256" key="4">
    <source>
        <dbReference type="ARBA" id="ARBA00022729"/>
    </source>
</evidence>
<evidence type="ECO:0000256" key="7">
    <source>
        <dbReference type="ARBA" id="ARBA00023136"/>
    </source>
</evidence>
<evidence type="ECO:0000256" key="6">
    <source>
        <dbReference type="ARBA" id="ARBA00022989"/>
    </source>
</evidence>
<feature type="transmembrane region" description="Helical" evidence="10">
    <location>
        <begin position="204"/>
        <end position="225"/>
    </location>
</feature>
<dbReference type="InterPro" id="IPR001611">
    <property type="entry name" value="Leu-rich_rpt"/>
</dbReference>
<evidence type="ECO:0000256" key="5">
    <source>
        <dbReference type="ARBA" id="ARBA00022737"/>
    </source>
</evidence>
<keyword evidence="5" id="KW-0677">Repeat</keyword>
<evidence type="ECO:0000313" key="12">
    <source>
        <dbReference type="EMBL" id="CAJ0918381.1"/>
    </source>
</evidence>
<evidence type="ECO:0000256" key="2">
    <source>
        <dbReference type="ARBA" id="ARBA00022614"/>
    </source>
</evidence>
<dbReference type="Pfam" id="PF13855">
    <property type="entry name" value="LRR_8"/>
    <property type="match status" value="1"/>
</dbReference>
<dbReference type="SUPFAM" id="SSF52058">
    <property type="entry name" value="L domain-like"/>
    <property type="match status" value="1"/>
</dbReference>
<keyword evidence="4" id="KW-0732">Signal</keyword>
<accession>A0ABN9KTN8</accession>
<dbReference type="EMBL" id="CAUEEQ010000958">
    <property type="protein sequence ID" value="CAJ0918381.1"/>
    <property type="molecule type" value="Genomic_DNA"/>
</dbReference>
<dbReference type="InterPro" id="IPR050541">
    <property type="entry name" value="LRR_TM_domain-containing"/>
</dbReference>
<dbReference type="SMART" id="SM00369">
    <property type="entry name" value="LRR_TYP"/>
    <property type="match status" value="3"/>
</dbReference>
<keyword evidence="13" id="KW-1185">Reference proteome</keyword>
<dbReference type="Proteomes" id="UP001176940">
    <property type="component" value="Unassembled WGS sequence"/>
</dbReference>
<evidence type="ECO:0000256" key="9">
    <source>
        <dbReference type="ARBA" id="ARBA00049749"/>
    </source>
</evidence>
<dbReference type="InterPro" id="IPR003591">
    <property type="entry name" value="Leu-rich_rpt_typical-subtyp"/>
</dbReference>
<dbReference type="InterPro" id="IPR000372">
    <property type="entry name" value="LRRNT"/>
</dbReference>
<organism evidence="12 13">
    <name type="scientific">Ranitomeya imitator</name>
    <name type="common">mimic poison frog</name>
    <dbReference type="NCBI Taxonomy" id="111125"/>
    <lineage>
        <taxon>Eukaryota</taxon>
        <taxon>Metazoa</taxon>
        <taxon>Chordata</taxon>
        <taxon>Craniata</taxon>
        <taxon>Vertebrata</taxon>
        <taxon>Euteleostomi</taxon>
        <taxon>Amphibia</taxon>
        <taxon>Batrachia</taxon>
        <taxon>Anura</taxon>
        <taxon>Neobatrachia</taxon>
        <taxon>Hyloidea</taxon>
        <taxon>Dendrobatidae</taxon>
        <taxon>Dendrobatinae</taxon>
        <taxon>Ranitomeya</taxon>
    </lineage>
</organism>
<keyword evidence="2" id="KW-0433">Leucine-rich repeat</keyword>
<comment type="caution">
    <text evidence="12">The sequence shown here is derived from an EMBL/GenBank/DDBJ whole genome shotgun (WGS) entry which is preliminary data.</text>
</comment>
<gene>
    <name evidence="12" type="ORF">RIMI_LOCUS765546</name>
</gene>
<name>A0ABN9KTN8_9NEOB</name>
<evidence type="ECO:0000256" key="8">
    <source>
        <dbReference type="ARBA" id="ARBA00049658"/>
    </source>
</evidence>
<evidence type="ECO:0000313" key="13">
    <source>
        <dbReference type="Proteomes" id="UP001176940"/>
    </source>
</evidence>
<sequence>MHPAEQTSKCTDIIFNRGLLLFFFHFQFIVSCPKSCQCSDNNGAVVVQCSSRNLEEIPIDLPMDTVSLKLDANKIQQVPNNAFKDLSHLQELDLSRNSIEKIELSAFKGLTDGLRLLDLSGNQIQSIPKEALANLKGKIRLSNNPLHCDCSLQEMLRELNLDPDTVNDISCQTSVQEEYVGKPLIQVLDSGINFCNIHHRTTDVAMFITMFGWFTMVITYVVYYVRHNQEDARRHLEYLKSLPSTQITKDFDTTNSEWHLQPVCYPNGPQIFVTLHLLYLLTSNSDRYVTWYSRSIRMFLKLSTEPITTNGTIPSLPATWTSTSSGVLTLTTPELLTRSCIAFPNLLMSFPSRFLGTWTMFNVLQSTLSFPGMLQTSSSFLIPQQNHLFPAETL</sequence>
<evidence type="ECO:0000256" key="1">
    <source>
        <dbReference type="ARBA" id="ARBA00004167"/>
    </source>
</evidence>